<accession>A0A0A7PHY9</accession>
<sequence>MFNVRLAETRSGATANEDLVGYTDAAAWVIDGASGAGENVVSAVSDAQWFAQRVDAELRDLLASEPTMPFEDLFGTVVDRCRLDYSTLARRPPAGRHELPCAAIAFVRALPEKVELATLGDCRIAYRPLGGEAFAEHGDGGNIGPFEQRTIALARSIVAEHPGISTAELFQELRPQLVRNRAFMNVDGGYWVLGLQMEAIERADRAELPVDDWAIALASDGFLRLTDMFGRLGVSDLLSINSREEFEEYYSQLRTLEQVDGSLRNHPRAKISDDASFMRIDMYTNSVPNG</sequence>
<keyword evidence="2" id="KW-1185">Reference proteome</keyword>
<evidence type="ECO:0000313" key="1">
    <source>
        <dbReference type="EMBL" id="AJA09691.1"/>
    </source>
</evidence>
<dbReference type="Proteomes" id="UP000030907">
    <property type="component" value="Chromosome"/>
</dbReference>
<proteinExistence type="predicted"/>
<organism evidence="1 2">
    <name type="scientific">Sphingopyxis fribergensis</name>
    <dbReference type="NCBI Taxonomy" id="1515612"/>
    <lineage>
        <taxon>Bacteria</taxon>
        <taxon>Pseudomonadati</taxon>
        <taxon>Pseudomonadota</taxon>
        <taxon>Alphaproteobacteria</taxon>
        <taxon>Sphingomonadales</taxon>
        <taxon>Sphingomonadaceae</taxon>
        <taxon>Sphingopyxis</taxon>
    </lineage>
</organism>
<gene>
    <name evidence="1" type="ORF">SKP52_14030</name>
</gene>
<dbReference type="OrthoDB" id="1755431at2"/>
<dbReference type="InterPro" id="IPR036457">
    <property type="entry name" value="PPM-type-like_dom_sf"/>
</dbReference>
<reference evidence="1 2" key="1">
    <citation type="journal article" date="2015" name="Int. J. Syst. Evol. Microbiol.">
        <title>Description of Sphingopyxis fribergensis sp. nov. - a soil bacterium with the ability to degrade styrene and phenylacetic acid.</title>
        <authorList>
            <person name="Oelschlagel M."/>
            <person name="Ruckert C."/>
            <person name="Kalinowski J."/>
            <person name="Schmidt G."/>
            <person name="Schlomann M."/>
            <person name="Tischler D."/>
        </authorList>
    </citation>
    <scope>NUCLEOTIDE SEQUENCE [LARGE SCALE GENOMIC DNA]</scope>
    <source>
        <strain evidence="1 2">Kp5.2</strain>
    </source>
</reference>
<dbReference type="STRING" id="1515612.SKP52_14030"/>
<dbReference type="Gene3D" id="3.60.40.10">
    <property type="entry name" value="PPM-type phosphatase domain"/>
    <property type="match status" value="1"/>
</dbReference>
<name>A0A0A7PHY9_9SPHN</name>
<protein>
    <recommendedName>
        <fullName evidence="3">PPM-type phosphatase domain-containing protein</fullName>
    </recommendedName>
</protein>
<evidence type="ECO:0000313" key="2">
    <source>
        <dbReference type="Proteomes" id="UP000030907"/>
    </source>
</evidence>
<dbReference type="AlphaFoldDB" id="A0A0A7PHY9"/>
<evidence type="ECO:0008006" key="3">
    <source>
        <dbReference type="Google" id="ProtNLM"/>
    </source>
</evidence>
<dbReference type="HOGENOM" id="CLU_067299_1_0_5"/>
<dbReference type="SUPFAM" id="SSF81606">
    <property type="entry name" value="PP2C-like"/>
    <property type="match status" value="1"/>
</dbReference>
<dbReference type="EMBL" id="CP009122">
    <property type="protein sequence ID" value="AJA09691.1"/>
    <property type="molecule type" value="Genomic_DNA"/>
</dbReference>
<dbReference type="RefSeq" id="WP_081997367.1">
    <property type="nucleotide sequence ID" value="NZ_CP009122.1"/>
</dbReference>
<dbReference type="KEGG" id="sphk:SKP52_14030"/>